<dbReference type="GO" id="GO:0003910">
    <property type="term" value="F:DNA ligase (ATP) activity"/>
    <property type="evidence" value="ECO:0007669"/>
    <property type="project" value="UniProtKB-EC"/>
</dbReference>
<dbReference type="PANTHER" id="PTHR45674:SF13">
    <property type="entry name" value="DNA LIGASE-RELATED"/>
    <property type="match status" value="1"/>
</dbReference>
<dbReference type="Gene3D" id="2.40.50.140">
    <property type="entry name" value="Nucleic acid-binding proteins"/>
    <property type="match status" value="1"/>
</dbReference>
<dbReference type="RefSeq" id="WP_076499687.1">
    <property type="nucleotide sequence ID" value="NZ_FTOP01000004.1"/>
</dbReference>
<keyword evidence="16" id="KW-1185">Reference proteome</keyword>
<evidence type="ECO:0000256" key="6">
    <source>
        <dbReference type="ARBA" id="ARBA00022741"/>
    </source>
</evidence>
<organism evidence="15 16">
    <name type="scientific">Belliella pelovolcani</name>
    <dbReference type="NCBI Taxonomy" id="529505"/>
    <lineage>
        <taxon>Bacteria</taxon>
        <taxon>Pseudomonadati</taxon>
        <taxon>Bacteroidota</taxon>
        <taxon>Cytophagia</taxon>
        <taxon>Cytophagales</taxon>
        <taxon>Cyclobacteriaceae</taxon>
        <taxon>Belliella</taxon>
    </lineage>
</organism>
<evidence type="ECO:0000259" key="14">
    <source>
        <dbReference type="PROSITE" id="PS50160"/>
    </source>
</evidence>
<keyword evidence="12" id="KW-0131">Cell cycle</keyword>
<keyword evidence="10" id="KW-0233">DNA recombination</keyword>
<dbReference type="InterPro" id="IPR012309">
    <property type="entry name" value="DNA_ligase_ATP-dep_C"/>
</dbReference>
<evidence type="ECO:0000256" key="8">
    <source>
        <dbReference type="ARBA" id="ARBA00022840"/>
    </source>
</evidence>
<sequence length="530" mass="61373">MKLFADLYYRLDQSNKTSDKLQALEAYFRLAPDQDKIWTLALFTHRRPKRQVNTKQLRTWCMEQAAIPEWLFEESYQTVGDLAETIALLLPSPSSESDMSLSEWINYLQELKDLEEEEKKKKIIAAWENLNQRQRFIFNKIITGGFRVGVSQNLITQAVASTFGMEKTEVANRIMGNWDPNMITFQELIIQSDLADDLSRPYPFYLAHPLESELKDLGNVEDWQIEWKWDGIRGQIIHRKNEVYIWSRGEELVTDKFPELLTISQKLPSGTVLDGEIIAMKSGTPLPFNVLQTRIGRKSVGKKLLQDAPVGFIAYDVLEFQGKDIRHLPIKVRRRILEVILSEIDHSNFNVSIILKDNSWDKLQKLQQQARKFMAEGFMLKHQDSAYEVGRKRGNWWKWKVEPLTIDGVMLYAQKGHGRRADLYSDYTLAVWQGDQLVPFAKAYSGLTDAEMKEVDQYVKKNTLERFGPVRTVKPGLVFEIAFEGIQVSPRHKSGIALRFPRIQRWRKDKPIAEANTLEDLKSLLSLYGG</sequence>
<evidence type="ECO:0000313" key="16">
    <source>
        <dbReference type="Proteomes" id="UP000186026"/>
    </source>
</evidence>
<dbReference type="GO" id="GO:0051301">
    <property type="term" value="P:cell division"/>
    <property type="evidence" value="ECO:0007669"/>
    <property type="project" value="UniProtKB-KW"/>
</dbReference>
<evidence type="ECO:0000256" key="3">
    <source>
        <dbReference type="ARBA" id="ARBA00022618"/>
    </source>
</evidence>
<keyword evidence="9" id="KW-0460">Magnesium</keyword>
<dbReference type="CDD" id="cd07972">
    <property type="entry name" value="OBF_DNA_ligase_Arch_LigB"/>
    <property type="match status" value="1"/>
</dbReference>
<evidence type="ECO:0000256" key="2">
    <source>
        <dbReference type="ARBA" id="ARBA00022598"/>
    </source>
</evidence>
<dbReference type="Pfam" id="PF04675">
    <property type="entry name" value="DNA_ligase_A_N"/>
    <property type="match status" value="1"/>
</dbReference>
<comment type="catalytic activity">
    <reaction evidence="13">
        <text>ATP + (deoxyribonucleotide)n-3'-hydroxyl + 5'-phospho-(deoxyribonucleotide)m = (deoxyribonucleotide)n+m + AMP + diphosphate.</text>
        <dbReference type="EC" id="6.5.1.1"/>
    </reaction>
</comment>
<accession>A0A1N7LTC2</accession>
<dbReference type="EMBL" id="FTOP01000004">
    <property type="protein sequence ID" value="SIS77022.1"/>
    <property type="molecule type" value="Genomic_DNA"/>
</dbReference>
<keyword evidence="6" id="KW-0547">Nucleotide-binding</keyword>
<reference evidence="16" key="1">
    <citation type="submission" date="2017-01" db="EMBL/GenBank/DDBJ databases">
        <authorList>
            <person name="Varghese N."/>
            <person name="Submissions S."/>
        </authorList>
    </citation>
    <scope>NUCLEOTIDE SEQUENCE [LARGE SCALE GENOMIC DNA]</scope>
    <source>
        <strain evidence="16">DSM 46698</strain>
    </source>
</reference>
<keyword evidence="8" id="KW-0067">ATP-binding</keyword>
<dbReference type="Gene3D" id="3.30.470.30">
    <property type="entry name" value="DNA ligase/mRNA capping enzyme"/>
    <property type="match status" value="1"/>
</dbReference>
<dbReference type="OrthoDB" id="9767858at2"/>
<feature type="domain" description="ATP-dependent DNA ligase family profile" evidence="14">
    <location>
        <begin position="303"/>
        <end position="433"/>
    </location>
</feature>
<protein>
    <recommendedName>
        <fullName evidence="1">DNA ligase (ATP)</fullName>
        <ecNumber evidence="1">6.5.1.1</ecNumber>
    </recommendedName>
</protein>
<dbReference type="Proteomes" id="UP000186026">
    <property type="component" value="Unassembled WGS sequence"/>
</dbReference>
<keyword evidence="2 15" id="KW-0436">Ligase</keyword>
<evidence type="ECO:0000256" key="1">
    <source>
        <dbReference type="ARBA" id="ARBA00012727"/>
    </source>
</evidence>
<keyword evidence="5" id="KW-0479">Metal-binding</keyword>
<evidence type="ECO:0000256" key="12">
    <source>
        <dbReference type="ARBA" id="ARBA00023306"/>
    </source>
</evidence>
<evidence type="ECO:0000256" key="11">
    <source>
        <dbReference type="ARBA" id="ARBA00023204"/>
    </source>
</evidence>
<dbReference type="GO" id="GO:0003677">
    <property type="term" value="F:DNA binding"/>
    <property type="evidence" value="ECO:0007669"/>
    <property type="project" value="InterPro"/>
</dbReference>
<dbReference type="GO" id="GO:0006281">
    <property type="term" value="P:DNA repair"/>
    <property type="evidence" value="ECO:0007669"/>
    <property type="project" value="UniProtKB-KW"/>
</dbReference>
<dbReference type="InterPro" id="IPR050191">
    <property type="entry name" value="ATP-dep_DNA_ligase"/>
</dbReference>
<dbReference type="SUPFAM" id="SSF56091">
    <property type="entry name" value="DNA ligase/mRNA capping enzyme, catalytic domain"/>
    <property type="match status" value="1"/>
</dbReference>
<dbReference type="InterPro" id="IPR012308">
    <property type="entry name" value="DNA_ligase_ATP-dep_N"/>
</dbReference>
<evidence type="ECO:0000256" key="9">
    <source>
        <dbReference type="ARBA" id="ARBA00022842"/>
    </source>
</evidence>
<proteinExistence type="predicted"/>
<evidence type="ECO:0000256" key="4">
    <source>
        <dbReference type="ARBA" id="ARBA00022705"/>
    </source>
</evidence>
<name>A0A1N7LTC2_9BACT</name>
<dbReference type="PROSITE" id="PS50160">
    <property type="entry name" value="DNA_LIGASE_A3"/>
    <property type="match status" value="1"/>
</dbReference>
<dbReference type="Gene3D" id="1.10.3260.10">
    <property type="entry name" value="DNA ligase, ATP-dependent, N-terminal domain"/>
    <property type="match status" value="1"/>
</dbReference>
<dbReference type="InterPro" id="IPR016059">
    <property type="entry name" value="DNA_ligase_ATP-dep_CS"/>
</dbReference>
<dbReference type="NCBIfam" id="TIGR04120">
    <property type="entry name" value="DNA_lig_bact"/>
    <property type="match status" value="1"/>
</dbReference>
<dbReference type="Pfam" id="PF04679">
    <property type="entry name" value="DNA_ligase_A_C"/>
    <property type="match status" value="1"/>
</dbReference>
<dbReference type="GO" id="GO:0046872">
    <property type="term" value="F:metal ion binding"/>
    <property type="evidence" value="ECO:0007669"/>
    <property type="project" value="UniProtKB-KW"/>
</dbReference>
<evidence type="ECO:0000256" key="7">
    <source>
        <dbReference type="ARBA" id="ARBA00022763"/>
    </source>
</evidence>
<keyword evidence="7" id="KW-0227">DNA damage</keyword>
<dbReference type="NCBIfam" id="NF006701">
    <property type="entry name" value="PRK09247.1"/>
    <property type="match status" value="1"/>
</dbReference>
<gene>
    <name evidence="15" type="ORF">SAMN05421761_10498</name>
</gene>
<keyword evidence="4" id="KW-0235">DNA replication</keyword>
<evidence type="ECO:0000313" key="15">
    <source>
        <dbReference type="EMBL" id="SIS77022.1"/>
    </source>
</evidence>
<keyword evidence="3" id="KW-0132">Cell division</keyword>
<dbReference type="AlphaFoldDB" id="A0A1N7LTC2"/>
<dbReference type="SUPFAM" id="SSF50249">
    <property type="entry name" value="Nucleic acid-binding proteins"/>
    <property type="match status" value="1"/>
</dbReference>
<dbReference type="InterPro" id="IPR012310">
    <property type="entry name" value="DNA_ligase_ATP-dep_cent"/>
</dbReference>
<dbReference type="Pfam" id="PF01068">
    <property type="entry name" value="DNA_ligase_A_M"/>
    <property type="match status" value="1"/>
</dbReference>
<dbReference type="GO" id="GO:0006260">
    <property type="term" value="P:DNA replication"/>
    <property type="evidence" value="ECO:0007669"/>
    <property type="project" value="UniProtKB-KW"/>
</dbReference>
<dbReference type="InterPro" id="IPR026333">
    <property type="entry name" value="ATP_dep_DNA_lig_pp_1105_fam"/>
</dbReference>
<evidence type="ECO:0000256" key="10">
    <source>
        <dbReference type="ARBA" id="ARBA00023172"/>
    </source>
</evidence>
<dbReference type="STRING" id="529505.SAMN05421761_10498"/>
<dbReference type="EC" id="6.5.1.1" evidence="1"/>
<dbReference type="InterPro" id="IPR012340">
    <property type="entry name" value="NA-bd_OB-fold"/>
</dbReference>
<dbReference type="PROSITE" id="PS00697">
    <property type="entry name" value="DNA_LIGASE_A1"/>
    <property type="match status" value="1"/>
</dbReference>
<dbReference type="GO" id="GO:0005524">
    <property type="term" value="F:ATP binding"/>
    <property type="evidence" value="ECO:0007669"/>
    <property type="project" value="UniProtKB-KW"/>
</dbReference>
<dbReference type="InterPro" id="IPR036599">
    <property type="entry name" value="DNA_ligase_N_sf"/>
</dbReference>
<dbReference type="GO" id="GO:0006310">
    <property type="term" value="P:DNA recombination"/>
    <property type="evidence" value="ECO:0007669"/>
    <property type="project" value="UniProtKB-KW"/>
</dbReference>
<evidence type="ECO:0000256" key="5">
    <source>
        <dbReference type="ARBA" id="ARBA00022723"/>
    </source>
</evidence>
<keyword evidence="11" id="KW-0234">DNA repair</keyword>
<dbReference type="CDD" id="cd07897">
    <property type="entry name" value="Adenylation_DNA_ligase_Bac1"/>
    <property type="match status" value="1"/>
</dbReference>
<evidence type="ECO:0000256" key="13">
    <source>
        <dbReference type="ARBA" id="ARBA00034003"/>
    </source>
</evidence>
<dbReference type="PANTHER" id="PTHR45674">
    <property type="entry name" value="DNA LIGASE 1/3 FAMILY MEMBER"/>
    <property type="match status" value="1"/>
</dbReference>